<dbReference type="Pfam" id="PF14360">
    <property type="entry name" value="PAP2_C"/>
    <property type="match status" value="1"/>
</dbReference>
<dbReference type="AlphaFoldDB" id="A0A2Z5X8B4"/>
<comment type="similarity">
    <text evidence="2">Belongs to the sphingomyelin synthase family.</text>
</comment>
<dbReference type="GO" id="GO:0005802">
    <property type="term" value="C:trans-Golgi network"/>
    <property type="evidence" value="ECO:0007669"/>
    <property type="project" value="TreeGrafter"/>
</dbReference>
<feature type="region of interest" description="Disordered" evidence="9">
    <location>
        <begin position="1"/>
        <end position="26"/>
    </location>
</feature>
<sequence>MDDKGPGTPKPDSSLEDGKQTGSPRMGFVQAQQGCSACSRVFWELWRRIRLEVVVEWPLLKQRWKILLFGLVMQYVHGIFTQLAHRMHQPQEQPLHDVGFDLTPELGPEKHWVSETIFGVAFASFVLWTFTPFVSQRKRFYTAVMWSRLLMVLVVCQALRIVTFSVTQLPGPSFHCRAHEASARRPWPAHWSGHLMVDVGRQVSKSCGDLIFSSHTTFMLTGILAYNEYGSLALMKAMSWLLGVILSVLIVASRKHYTVDVVIAWYTVPLVFYTMYRRWTTRRPMSDFIGGSAMSAFDDVDGGELELEEVLIDRSSGIMGSMDTGGKAMGGAQPRPSTLKISVRAPQDGRHPSSFGGLGLGGHVLLGYAQSSLGLGTFSKDTDGGIGAKGDTSRGGQGSVGQATVVRNARTNAEVEWQSQQQHSSEPTDEGGLHATAATPQDLERWSPGGPPSISSPWFFAPNR</sequence>
<reference evidence="12" key="1">
    <citation type="journal article" date="2018" name="Commun. Biol.">
        <title>Anisogamy evolved with a reduced sex-determining region in volvocine green algae.</title>
        <authorList>
            <person name="Hamaji T."/>
            <person name="Kawai-Toyooka H."/>
            <person name="Uchimura H."/>
            <person name="Suzuki M."/>
            <person name="Noguchi H."/>
            <person name="Minakuchi Y."/>
            <person name="Toyoda A."/>
            <person name="Fujiyama A."/>
            <person name="Miyagishima S."/>
            <person name="Umen J.G."/>
            <person name="Nozaki H."/>
        </authorList>
    </citation>
    <scope>NUCLEOTIDE SEQUENCE</scope>
    <source>
        <strain evidence="12">NIES-3982</strain>
    </source>
</reference>
<dbReference type="GO" id="GO:0005789">
    <property type="term" value="C:endoplasmic reticulum membrane"/>
    <property type="evidence" value="ECO:0007669"/>
    <property type="project" value="TreeGrafter"/>
</dbReference>
<dbReference type="PANTHER" id="PTHR21290">
    <property type="entry name" value="SPHINGOMYELIN SYNTHETASE"/>
    <property type="match status" value="1"/>
</dbReference>
<comment type="subcellular location">
    <subcellularLocation>
        <location evidence="1">Membrane</location>
        <topology evidence="1">Multi-pass membrane protein</topology>
    </subcellularLocation>
</comment>
<keyword evidence="8 10" id="KW-0472">Membrane</keyword>
<feature type="transmembrane region" description="Helical" evidence="10">
    <location>
        <begin position="257"/>
        <end position="276"/>
    </location>
</feature>
<keyword evidence="5" id="KW-0746">Sphingolipid metabolism</keyword>
<evidence type="ECO:0000256" key="8">
    <source>
        <dbReference type="ARBA" id="ARBA00023136"/>
    </source>
</evidence>
<proteinExistence type="inferred from homology"/>
<protein>
    <recommendedName>
        <fullName evidence="11">Sphingomyelin synthase-like domain-containing protein</fullName>
    </recommendedName>
</protein>
<dbReference type="InterPro" id="IPR045221">
    <property type="entry name" value="Sphingomyelin_synth-like"/>
</dbReference>
<evidence type="ECO:0000256" key="7">
    <source>
        <dbReference type="ARBA" id="ARBA00023098"/>
    </source>
</evidence>
<accession>A0A2Z5X8B4</accession>
<feature type="region of interest" description="Disordered" evidence="9">
    <location>
        <begin position="413"/>
        <end position="464"/>
    </location>
</feature>
<keyword evidence="3" id="KW-0808">Transferase</keyword>
<keyword evidence="6 10" id="KW-1133">Transmembrane helix</keyword>
<evidence type="ECO:0000256" key="3">
    <source>
        <dbReference type="ARBA" id="ARBA00022679"/>
    </source>
</evidence>
<feature type="domain" description="Sphingomyelin synthase-like" evidence="11">
    <location>
        <begin position="206"/>
        <end position="276"/>
    </location>
</feature>
<keyword evidence="7" id="KW-0443">Lipid metabolism</keyword>
<feature type="transmembrane region" description="Helical" evidence="10">
    <location>
        <begin position="233"/>
        <end position="251"/>
    </location>
</feature>
<feature type="transmembrane region" description="Helical" evidence="10">
    <location>
        <begin position="116"/>
        <end position="134"/>
    </location>
</feature>
<dbReference type="GO" id="GO:0005886">
    <property type="term" value="C:plasma membrane"/>
    <property type="evidence" value="ECO:0007669"/>
    <property type="project" value="TreeGrafter"/>
</dbReference>
<evidence type="ECO:0000256" key="1">
    <source>
        <dbReference type="ARBA" id="ARBA00004141"/>
    </source>
</evidence>
<evidence type="ECO:0000259" key="11">
    <source>
        <dbReference type="Pfam" id="PF14360"/>
    </source>
</evidence>
<evidence type="ECO:0000256" key="9">
    <source>
        <dbReference type="SAM" id="MobiDB-lite"/>
    </source>
</evidence>
<dbReference type="GO" id="GO:0045140">
    <property type="term" value="F:inositol phosphoceramide synthase activity"/>
    <property type="evidence" value="ECO:0007669"/>
    <property type="project" value="TreeGrafter"/>
</dbReference>
<dbReference type="EMBL" id="LC314412">
    <property type="protein sequence ID" value="BBC28434.1"/>
    <property type="molecule type" value="Genomic_DNA"/>
</dbReference>
<organism evidence="12">
    <name type="scientific">Yamagishiella unicocca</name>
    <dbReference type="NCBI Taxonomy" id="51707"/>
    <lineage>
        <taxon>Eukaryota</taxon>
        <taxon>Viridiplantae</taxon>
        <taxon>Chlorophyta</taxon>
        <taxon>core chlorophytes</taxon>
        <taxon>Chlorophyceae</taxon>
        <taxon>CS clade</taxon>
        <taxon>Chlamydomonadales</taxon>
        <taxon>Volvocaceae</taxon>
        <taxon>Yamagishiella</taxon>
    </lineage>
</organism>
<feature type="transmembrane region" description="Helical" evidence="10">
    <location>
        <begin position="146"/>
        <end position="166"/>
    </location>
</feature>
<feature type="transmembrane region" description="Helical" evidence="10">
    <location>
        <begin position="66"/>
        <end position="85"/>
    </location>
</feature>
<name>A0A2Z5X8B4_9CHLO</name>
<gene>
    <name evidence="12" type="primary">YMTp03</name>
</gene>
<evidence type="ECO:0000313" key="12">
    <source>
        <dbReference type="EMBL" id="BBC28434.1"/>
    </source>
</evidence>
<dbReference type="PANTHER" id="PTHR21290:SF62">
    <property type="entry name" value="PHOSPHATIDYLINOSITOL:CERAMIDE INOSITOLPHOSPHOTRANSFERASE 1-RELATED"/>
    <property type="match status" value="1"/>
</dbReference>
<dbReference type="InterPro" id="IPR025749">
    <property type="entry name" value="Sphingomyelin_synth-like_dom"/>
</dbReference>
<evidence type="ECO:0000256" key="10">
    <source>
        <dbReference type="SAM" id="Phobius"/>
    </source>
</evidence>
<dbReference type="GO" id="GO:0033188">
    <property type="term" value="F:sphingomyelin synthase activity"/>
    <property type="evidence" value="ECO:0007669"/>
    <property type="project" value="TreeGrafter"/>
</dbReference>
<keyword evidence="4 10" id="KW-0812">Transmembrane</keyword>
<dbReference type="GO" id="GO:0046513">
    <property type="term" value="P:ceramide biosynthetic process"/>
    <property type="evidence" value="ECO:0007669"/>
    <property type="project" value="TreeGrafter"/>
</dbReference>
<dbReference type="GO" id="GO:0047493">
    <property type="term" value="F:ceramide cholinephosphotransferase activity"/>
    <property type="evidence" value="ECO:0007669"/>
    <property type="project" value="TreeGrafter"/>
</dbReference>
<evidence type="ECO:0000256" key="2">
    <source>
        <dbReference type="ARBA" id="ARBA00005441"/>
    </source>
</evidence>
<evidence type="ECO:0000256" key="6">
    <source>
        <dbReference type="ARBA" id="ARBA00022989"/>
    </source>
</evidence>
<evidence type="ECO:0000256" key="4">
    <source>
        <dbReference type="ARBA" id="ARBA00022692"/>
    </source>
</evidence>
<evidence type="ECO:0000256" key="5">
    <source>
        <dbReference type="ARBA" id="ARBA00022919"/>
    </source>
</evidence>
<dbReference type="GO" id="GO:0000139">
    <property type="term" value="C:Golgi membrane"/>
    <property type="evidence" value="ECO:0007669"/>
    <property type="project" value="TreeGrafter"/>
</dbReference>